<organism evidence="1 2">
    <name type="scientific">Pinctada imbricata</name>
    <name type="common">Atlantic pearl-oyster</name>
    <name type="synonym">Pinctada martensii</name>
    <dbReference type="NCBI Taxonomy" id="66713"/>
    <lineage>
        <taxon>Eukaryota</taxon>
        <taxon>Metazoa</taxon>
        <taxon>Spiralia</taxon>
        <taxon>Lophotrochozoa</taxon>
        <taxon>Mollusca</taxon>
        <taxon>Bivalvia</taxon>
        <taxon>Autobranchia</taxon>
        <taxon>Pteriomorphia</taxon>
        <taxon>Pterioida</taxon>
        <taxon>Pterioidea</taxon>
        <taxon>Pteriidae</taxon>
        <taxon>Pinctada</taxon>
    </lineage>
</organism>
<keyword evidence="2" id="KW-1185">Reference proteome</keyword>
<dbReference type="AlphaFoldDB" id="A0AA88YBJ5"/>
<evidence type="ECO:0000313" key="1">
    <source>
        <dbReference type="EMBL" id="KAK3096039.1"/>
    </source>
</evidence>
<accession>A0AA88YBJ5</accession>
<name>A0AA88YBJ5_PINIB</name>
<dbReference type="EMBL" id="VSWD01000008">
    <property type="protein sequence ID" value="KAK3096039.1"/>
    <property type="molecule type" value="Genomic_DNA"/>
</dbReference>
<dbReference type="Proteomes" id="UP001186944">
    <property type="component" value="Unassembled WGS sequence"/>
</dbReference>
<evidence type="ECO:0000313" key="2">
    <source>
        <dbReference type="Proteomes" id="UP001186944"/>
    </source>
</evidence>
<proteinExistence type="predicted"/>
<reference evidence="1" key="1">
    <citation type="submission" date="2019-08" db="EMBL/GenBank/DDBJ databases">
        <title>The improved chromosome-level genome for the pearl oyster Pinctada fucata martensii using PacBio sequencing and Hi-C.</title>
        <authorList>
            <person name="Zheng Z."/>
        </authorList>
    </citation>
    <scope>NUCLEOTIDE SEQUENCE</scope>
    <source>
        <strain evidence="1">ZZ-2019</strain>
        <tissue evidence="1">Adductor muscle</tissue>
    </source>
</reference>
<protein>
    <submittedName>
        <fullName evidence="1">Uncharacterized protein</fullName>
    </submittedName>
</protein>
<comment type="caution">
    <text evidence="1">The sequence shown here is derived from an EMBL/GenBank/DDBJ whole genome shotgun (WGS) entry which is preliminary data.</text>
</comment>
<sequence>MVQNRQLRSNHVESHYAAAVFRYLREFSIQFREMCTFLSLDDKHQVKVGEPGYPVAAVDRGRQVLVAKDKPFTVGDHDFTKFKVTPSVALKVTIPETVDNTFYNGHVYVTLKNTILQPSSPMRHMAEISGIIAEQANPILVVYTDGGGDHRVTFLSVQLGLVALFVKHKLTFVVAARCAPCQSYMDPVERVMSLLNLGLQSVGVMRQEMPQGYEKQIHGLNTIADIRKKALNDEELKHELEESLTPVLDLLGCTLGRLNWKGNKLHIMEAASDSQISSLVDILKEVDPAFEMDKTQQKHLKNYPVLQKFLDTHSYRSHYMFCLKRCTSAECPVCSISIDTRVPSDLLEKLHYLPLPVPDEGDRIDHYKPFSELWGSTPTDKFRPSLGRHLDDDEIDKIPFTASGEKCRGFVNCEVCKKPRCFYSKKKLTGEQNEEVRKQNEDVEFTCGAQLFYTDPRLVYMEIRITCESHVPSHYFHKRQAYPLVCYICGDPDPLELSSEILASHSSAHPTCEVCNQKDLNLAYEKKSVARKAQVIKFHPVNEPQ</sequence>
<gene>
    <name evidence="1" type="ORF">FSP39_022318</name>
</gene>